<dbReference type="AlphaFoldDB" id="A0A3L7AM58"/>
<keyword evidence="5" id="KW-1185">Reference proteome</keyword>
<evidence type="ECO:0000259" key="2">
    <source>
        <dbReference type="Pfam" id="PF08924"/>
    </source>
</evidence>
<proteinExistence type="predicted"/>
<name>A0A3L7AM58_9MICO</name>
<organism evidence="3 5">
    <name type="scientific">Mycetocola lacteus</name>
    <dbReference type="NCBI Taxonomy" id="76637"/>
    <lineage>
        <taxon>Bacteria</taxon>
        <taxon>Bacillati</taxon>
        <taxon>Actinomycetota</taxon>
        <taxon>Actinomycetes</taxon>
        <taxon>Micrococcales</taxon>
        <taxon>Microbacteriaceae</taxon>
        <taxon>Mycetocola</taxon>
    </lineage>
</organism>
<reference evidence="3 5" key="1">
    <citation type="submission" date="2018-10" db="EMBL/GenBank/DDBJ databases">
        <authorList>
            <person name="Li J."/>
        </authorList>
    </citation>
    <scope>NUCLEOTIDE SEQUENCE [LARGE SCALE GENOMIC DNA]</scope>
    <source>
        <strain evidence="3 5">JCM 11654</strain>
    </source>
</reference>
<sequence>MADPLVRAAQLYLNSTYSGRPGYVDAPTDGNTGWPTMFSLIRALQIELGVAGPSNTFGPGTEAAFTNSIGLLSSMSSNRKVVAILQCALWCKGYSGGDIGSAWGSTLTASVSMVRNNLGLTADPVAVNAKIMKSLLTMDAYVLLSGGSNAIRAGQQTLNRRYSFRKDFYIVPCDGLFTRQMQQGLMYALQYELGMADGVATGNFGPGTIAGIKANAQVKLGDADGLKNFVSLFQLALSCNGYSTPISGTFDAATRSQVIAFQTFMEIGVTGFADYGTWAALLVSTGDPSRPVTGMDTIDRLTEDRVNKLVAKGYRVAGRYLTVDQKSIKAGELENILDHGMSVVPIFQNFNNASRFFTEELGFSDAKQAAIRSRQLGFLDNVIIFFAVDYDATGAEASSIVLNYFRGVQRGLKVSRAVTYQVGIYGTRNVAATVYDAGLATGVWVSGMSTGYSGNLGFKMPSEWMYNQIQEIPNPPIPTAPTAESNIDRNVVSKRARPATRNDVARVPLVYAPGQGELGWSFHQLSWQLTKVLVLAEEAMGFPQTEPNNSFGTYIVLRYLIAETYNSIEWIGYLLLLEPSTGTGQLPFITDTLLKLQESAGALEPLRTAYGPNTDLPHMAATALGVMTWGTHEGQYGVGFGDLGGWALDCAQLWAQCCLSRGQQSIGDWVRANMGLQESSGFGRADVIGDADGWLLGRYISLGKRLDQAMNEVFTLYPSEAARIGAFISQRFGANTHQRILTAVKSVFEDTAVWIKLPRVKFMKGQRDPNALELTEFATAVADRFTAMATE</sequence>
<dbReference type="InterPro" id="IPR036366">
    <property type="entry name" value="PGBDSf"/>
</dbReference>
<accession>A0A3L7AM58</accession>
<dbReference type="EMBL" id="RCUY01000011">
    <property type="protein sequence ID" value="RLP80820.1"/>
    <property type="molecule type" value="Genomic_DNA"/>
</dbReference>
<evidence type="ECO:0000313" key="3">
    <source>
        <dbReference type="EMBL" id="RLP80820.1"/>
    </source>
</evidence>
<comment type="caution">
    <text evidence="3">The sequence shown here is derived from an EMBL/GenBank/DDBJ whole genome shotgun (WGS) entry which is preliminary data.</text>
</comment>
<dbReference type="SUPFAM" id="SSF51445">
    <property type="entry name" value="(Trans)glycosidases"/>
    <property type="match status" value="1"/>
</dbReference>
<dbReference type="InterPro" id="IPR002477">
    <property type="entry name" value="Peptidoglycan-bd-like"/>
</dbReference>
<dbReference type="Gene3D" id="1.10.101.10">
    <property type="entry name" value="PGBD-like superfamily/PGBD"/>
    <property type="match status" value="1"/>
</dbReference>
<dbReference type="Pfam" id="PF01471">
    <property type="entry name" value="PG_binding_1"/>
    <property type="match status" value="1"/>
</dbReference>
<evidence type="ECO:0000313" key="5">
    <source>
        <dbReference type="Proteomes" id="UP000269438"/>
    </source>
</evidence>
<protein>
    <submittedName>
        <fullName evidence="3">DUF1906 domain-containing protein</fullName>
    </submittedName>
</protein>
<dbReference type="SUPFAM" id="SSF47090">
    <property type="entry name" value="PGBD-like"/>
    <property type="match status" value="1"/>
</dbReference>
<dbReference type="InterPro" id="IPR017853">
    <property type="entry name" value="GH"/>
</dbReference>
<dbReference type="InterPro" id="IPR015020">
    <property type="entry name" value="Rv2525c-like_Glyco_Hydro-like"/>
</dbReference>
<evidence type="ECO:0000259" key="1">
    <source>
        <dbReference type="Pfam" id="PF01471"/>
    </source>
</evidence>
<dbReference type="EMBL" id="RCUY01000001">
    <property type="protein sequence ID" value="RLP84605.1"/>
    <property type="molecule type" value="Genomic_DNA"/>
</dbReference>
<dbReference type="InterPro" id="IPR036365">
    <property type="entry name" value="PGBD-like_sf"/>
</dbReference>
<dbReference type="Pfam" id="PF08924">
    <property type="entry name" value="Rv2525c_GlyHyd-like"/>
    <property type="match status" value="1"/>
</dbReference>
<dbReference type="Proteomes" id="UP000269438">
    <property type="component" value="Unassembled WGS sequence"/>
</dbReference>
<feature type="domain" description="Peptidoglycan binding-like" evidence="1">
    <location>
        <begin position="229"/>
        <end position="281"/>
    </location>
</feature>
<gene>
    <name evidence="4" type="ORF">D9V34_00985</name>
    <name evidence="3" type="ORF">D9V34_13280</name>
</gene>
<dbReference type="RefSeq" id="WP_121687087.1">
    <property type="nucleotide sequence ID" value="NZ_RCUY01000001.1"/>
</dbReference>
<feature type="domain" description="Rv2525c-like glycoside hydrolase-like" evidence="2">
    <location>
        <begin position="308"/>
        <end position="465"/>
    </location>
</feature>
<dbReference type="Gene3D" id="3.20.20.80">
    <property type="entry name" value="Glycosidases"/>
    <property type="match status" value="1"/>
</dbReference>
<dbReference type="OrthoDB" id="1795295at2"/>
<evidence type="ECO:0000313" key="4">
    <source>
        <dbReference type="EMBL" id="RLP84605.1"/>
    </source>
</evidence>
<dbReference type="CDD" id="cd06418">
    <property type="entry name" value="GH25_BacA-like"/>
    <property type="match status" value="1"/>
</dbReference>